<accession>A0A2R8BG97</accession>
<sequence>MIRPATPPDVDDICALWNDVITSTTITFTTQNKTPEDVLKTLDGPWPTLIATRNGAFSGFASLSPFRAGPGYRHVAEHTVYLRDDARGAGQGKALMMAVQKAAKDIGLRALIGAVSGSNPAAVAFHEKLGFSKVGVLPEIGEKWGTRLDLILMQKNL</sequence>
<evidence type="ECO:0000259" key="3">
    <source>
        <dbReference type="PROSITE" id="PS51186"/>
    </source>
</evidence>
<dbReference type="PROSITE" id="PS51186">
    <property type="entry name" value="GNAT"/>
    <property type="match status" value="1"/>
</dbReference>
<organism evidence="4 5">
    <name type="scientific">Ascidiaceihabitans donghaensis</name>
    <dbReference type="NCBI Taxonomy" id="1510460"/>
    <lineage>
        <taxon>Bacteria</taxon>
        <taxon>Pseudomonadati</taxon>
        <taxon>Pseudomonadota</taxon>
        <taxon>Alphaproteobacteria</taxon>
        <taxon>Rhodobacterales</taxon>
        <taxon>Paracoccaceae</taxon>
        <taxon>Ascidiaceihabitans</taxon>
    </lineage>
</organism>
<dbReference type="InterPro" id="IPR000182">
    <property type="entry name" value="GNAT_dom"/>
</dbReference>
<dbReference type="EMBL" id="OMOR01000001">
    <property type="protein sequence ID" value="SPH22092.1"/>
    <property type="molecule type" value="Genomic_DNA"/>
</dbReference>
<dbReference type="Gene3D" id="3.40.630.30">
    <property type="match status" value="1"/>
</dbReference>
<proteinExistence type="predicted"/>
<gene>
    <name evidence="4" type="primary">pitA_1</name>
    <name evidence="4" type="ORF">ASD8599_02838</name>
</gene>
<dbReference type="EC" id="2.3.1.-" evidence="4"/>
<dbReference type="GO" id="GO:0016747">
    <property type="term" value="F:acyltransferase activity, transferring groups other than amino-acyl groups"/>
    <property type="evidence" value="ECO:0007669"/>
    <property type="project" value="InterPro"/>
</dbReference>
<dbReference type="OrthoDB" id="5459937at2"/>
<evidence type="ECO:0000256" key="1">
    <source>
        <dbReference type="ARBA" id="ARBA00022679"/>
    </source>
</evidence>
<dbReference type="CDD" id="cd04301">
    <property type="entry name" value="NAT_SF"/>
    <property type="match status" value="1"/>
</dbReference>
<dbReference type="AlphaFoldDB" id="A0A2R8BG97"/>
<protein>
    <submittedName>
        <fullName evidence="4">L-methionine sulfoximine/L-methionine sulfone acetyltransferase</fullName>
        <ecNumber evidence="4">2.3.1.-</ecNumber>
    </submittedName>
</protein>
<dbReference type="PANTHER" id="PTHR43072">
    <property type="entry name" value="N-ACETYLTRANSFERASE"/>
    <property type="match status" value="1"/>
</dbReference>
<feature type="domain" description="N-acetyltransferase" evidence="3">
    <location>
        <begin position="1"/>
        <end position="157"/>
    </location>
</feature>
<evidence type="ECO:0000313" key="5">
    <source>
        <dbReference type="Proteomes" id="UP000244880"/>
    </source>
</evidence>
<keyword evidence="2 4" id="KW-0012">Acyltransferase</keyword>
<evidence type="ECO:0000256" key="2">
    <source>
        <dbReference type="ARBA" id="ARBA00023315"/>
    </source>
</evidence>
<reference evidence="4 5" key="1">
    <citation type="submission" date="2018-03" db="EMBL/GenBank/DDBJ databases">
        <authorList>
            <person name="Keele B.F."/>
        </authorList>
    </citation>
    <scope>NUCLEOTIDE SEQUENCE [LARGE SCALE GENOMIC DNA]</scope>
    <source>
        <strain evidence="4 5">CECT 8599</strain>
    </source>
</reference>
<keyword evidence="1 4" id="KW-0808">Transferase</keyword>
<evidence type="ECO:0000313" key="4">
    <source>
        <dbReference type="EMBL" id="SPH22092.1"/>
    </source>
</evidence>
<keyword evidence="5" id="KW-1185">Reference proteome</keyword>
<dbReference type="InterPro" id="IPR016181">
    <property type="entry name" value="Acyl_CoA_acyltransferase"/>
</dbReference>
<dbReference type="Proteomes" id="UP000244880">
    <property type="component" value="Unassembled WGS sequence"/>
</dbReference>
<dbReference type="PANTHER" id="PTHR43072:SF23">
    <property type="entry name" value="UPF0039 PROTEIN C11D3.02C"/>
    <property type="match status" value="1"/>
</dbReference>
<dbReference type="RefSeq" id="WP_108829089.1">
    <property type="nucleotide sequence ID" value="NZ_OMOR01000001.1"/>
</dbReference>
<dbReference type="Pfam" id="PF00583">
    <property type="entry name" value="Acetyltransf_1"/>
    <property type="match status" value="1"/>
</dbReference>
<name>A0A2R8BG97_9RHOB</name>
<dbReference type="SUPFAM" id="SSF55729">
    <property type="entry name" value="Acyl-CoA N-acyltransferases (Nat)"/>
    <property type="match status" value="1"/>
</dbReference>